<dbReference type="Gene3D" id="1.25.10.10">
    <property type="entry name" value="Leucine-rich Repeat Variant"/>
    <property type="match status" value="2"/>
</dbReference>
<evidence type="ECO:0000256" key="1">
    <source>
        <dbReference type="ARBA" id="ARBA00004123"/>
    </source>
</evidence>
<accession>A0A6P3X3F3</accession>
<dbReference type="GO" id="GO:0000796">
    <property type="term" value="C:condensin complex"/>
    <property type="evidence" value="ECO:0007669"/>
    <property type="project" value="TreeGrafter"/>
</dbReference>
<evidence type="ECO:0000256" key="5">
    <source>
        <dbReference type="ARBA" id="ARBA00023242"/>
    </source>
</evidence>
<evidence type="ECO:0000256" key="7">
    <source>
        <dbReference type="SAM" id="MobiDB-lite"/>
    </source>
</evidence>
<organism evidence="9 10">
    <name type="scientific">Dinoponera quadriceps</name>
    <name type="common">South American ant</name>
    <dbReference type="NCBI Taxonomy" id="609295"/>
    <lineage>
        <taxon>Eukaryota</taxon>
        <taxon>Metazoa</taxon>
        <taxon>Ecdysozoa</taxon>
        <taxon>Arthropoda</taxon>
        <taxon>Hexapoda</taxon>
        <taxon>Insecta</taxon>
        <taxon>Pterygota</taxon>
        <taxon>Neoptera</taxon>
        <taxon>Endopterygota</taxon>
        <taxon>Hymenoptera</taxon>
        <taxon>Apocrita</taxon>
        <taxon>Aculeata</taxon>
        <taxon>Formicoidea</taxon>
        <taxon>Formicidae</taxon>
        <taxon>Ponerinae</taxon>
        <taxon>Ponerini</taxon>
        <taxon>Dinoponera</taxon>
    </lineage>
</organism>
<feature type="domain" description="Condensin complex subunit 1 C-terminal" evidence="8">
    <location>
        <begin position="853"/>
        <end position="1008"/>
    </location>
</feature>
<dbReference type="KEGG" id="dqu:106743500"/>
<dbReference type="GeneID" id="106743500"/>
<dbReference type="SUPFAM" id="SSF48371">
    <property type="entry name" value="ARM repeat"/>
    <property type="match status" value="1"/>
</dbReference>
<dbReference type="GO" id="GO:0010032">
    <property type="term" value="P:meiotic chromosome condensation"/>
    <property type="evidence" value="ECO:0007669"/>
    <property type="project" value="TreeGrafter"/>
</dbReference>
<dbReference type="PANTHER" id="PTHR14222:SF1">
    <property type="entry name" value="CONDENSIN-2 COMPLEX SUBUNIT D3"/>
    <property type="match status" value="1"/>
</dbReference>
<feature type="compositionally biased region" description="Polar residues" evidence="7">
    <location>
        <begin position="1202"/>
        <end position="1213"/>
    </location>
</feature>
<protein>
    <submittedName>
        <fullName evidence="10">Condensin-2 complex subunit D3 isoform X1</fullName>
    </submittedName>
</protein>
<feature type="compositionally biased region" description="Basic and acidic residues" evidence="7">
    <location>
        <begin position="1289"/>
        <end position="1302"/>
    </location>
</feature>
<dbReference type="GO" id="GO:0051301">
    <property type="term" value="P:cell division"/>
    <property type="evidence" value="ECO:0007669"/>
    <property type="project" value="UniProtKB-KW"/>
</dbReference>
<dbReference type="PANTHER" id="PTHR14222">
    <property type="entry name" value="CONDENSIN"/>
    <property type="match status" value="1"/>
</dbReference>
<dbReference type="Pfam" id="PF12717">
    <property type="entry name" value="Cnd1"/>
    <property type="match status" value="1"/>
</dbReference>
<comment type="subcellular location">
    <subcellularLocation>
        <location evidence="1">Nucleus</location>
    </subcellularLocation>
</comment>
<evidence type="ECO:0000256" key="2">
    <source>
        <dbReference type="ARBA" id="ARBA00022618"/>
    </source>
</evidence>
<dbReference type="InterPro" id="IPR011989">
    <property type="entry name" value="ARM-like"/>
</dbReference>
<feature type="compositionally biased region" description="Basic residues" evidence="7">
    <location>
        <begin position="1303"/>
        <end position="1312"/>
    </location>
</feature>
<feature type="compositionally biased region" description="Low complexity" evidence="7">
    <location>
        <begin position="1214"/>
        <end position="1233"/>
    </location>
</feature>
<feature type="compositionally biased region" description="Polar residues" evidence="7">
    <location>
        <begin position="1273"/>
        <end position="1282"/>
    </location>
</feature>
<evidence type="ECO:0000313" key="10">
    <source>
        <dbReference type="RefSeq" id="XP_014472886.1"/>
    </source>
</evidence>
<feature type="region of interest" description="Disordered" evidence="7">
    <location>
        <begin position="162"/>
        <end position="181"/>
    </location>
</feature>
<gene>
    <name evidence="10" type="primary">LOC106743500</name>
</gene>
<keyword evidence="2" id="KW-0132">Cell division</keyword>
<dbReference type="GO" id="GO:0005634">
    <property type="term" value="C:nucleus"/>
    <property type="evidence" value="ECO:0007669"/>
    <property type="project" value="UniProtKB-SubCell"/>
</dbReference>
<keyword evidence="6" id="KW-0131">Cell cycle</keyword>
<evidence type="ECO:0000256" key="3">
    <source>
        <dbReference type="ARBA" id="ARBA00022776"/>
    </source>
</evidence>
<keyword evidence="3" id="KW-0498">Mitosis</keyword>
<proteinExistence type="predicted"/>
<dbReference type="OrthoDB" id="10263978at2759"/>
<evidence type="ECO:0000256" key="6">
    <source>
        <dbReference type="ARBA" id="ARBA00023306"/>
    </source>
</evidence>
<name>A0A6P3X3F3_DINQU</name>
<dbReference type="InterPro" id="IPR032682">
    <property type="entry name" value="Cnd1_C"/>
</dbReference>
<feature type="compositionally biased region" description="Basic and acidic residues" evidence="7">
    <location>
        <begin position="1186"/>
        <end position="1197"/>
    </location>
</feature>
<keyword evidence="9" id="KW-1185">Reference proteome</keyword>
<dbReference type="Proteomes" id="UP000515204">
    <property type="component" value="Unplaced"/>
</dbReference>
<feature type="region of interest" description="Disordered" evidence="7">
    <location>
        <begin position="1056"/>
        <end position="1081"/>
    </location>
</feature>
<dbReference type="InterPro" id="IPR016024">
    <property type="entry name" value="ARM-type_fold"/>
</dbReference>
<sequence length="1312" mass="148558">MEPLRVLCNHKLDTLDESWISSVWEAEFVNYQEPPDEYLAYLESNDAKLQLRETCHILKKWIAVNCDEQCKFSWQDLMVLGINVRGLLAVLDYIMKTGQRVGSDMASRQACLDATSLYLMLLTVPGSSVFSVYHPCLYERTMKTLKMSESIFSSRQSSARETAGASSLDDDDQSEQPALSHSEKVSLVRGISRIICDLMTMLKLFRLKERQELLDLTIRTLLDIMRLVMYTDESYDNQEGLNSDVGSLSKKAFAALRELCSGDHESVTLTIMLIAQYMLPHLLLQQTNSHQPKMTVVHETFIYFLKTVLDIHSKETSVGIITLIHQLMVRYPERSEGRQRQATVVVKLLNICDKNTAVAVFRDITSYSHSGKFLHRLFAQEIVEKLFRESELLRNDRHGDTSMKMRRILVAIILSRCMDRSPLVRGRAMATLASLSDCNDDTDRAVLKGIFGATAANKRFATIADMVNAFEDTDPLPGSDTLIAMLLDRVNDERAMVRRSGLKILRNLSVMFPSIAGRMTHVISERCRDPMLSVRQFAVHVLSEILQHFPHDSALLHEWTQAVVPQIYDVESKVQEKVLECLHDVLINRIGNASACRPDSLPWRVLDKLNNMRMRKHLSRACGLWVKCNVISKSVISNLQSHVGTGNNIGAWILLAALAENMTIPGIGRYIADYENVVCKNDLHASLVLHVLRHAWPCLDRERLQDLCRYLYARMCSFQVNFNLISVCLDICHNVLQHLHDRNVIESYMAELVELSETKVRDILKEDGEAHKMRVIFTLGHASLLCTSRISKSTLQVLRTLLLDPLATTKRLQTAAVVLLCQQALRERDVAKRVTPVLGELIRRETGSTKAAVKINAAKALADICVRFTTLVEPYLPDMCVSMKDPDPAVREAVIVIFIQLLLEDYIKVKGPFFFHILTMLSDTNSMIRELTVFLVEERLLMKNKALISQQFLASIYYYNNYHGGDAVCRYRMRDRDKQALTLPGRANRDKRRLIYEFMLDHLDPPAKFKLLVGLTKYILAEICDGKSIDVRREEDACVLQDALFVISNHRLQLSSTTEKHKDDSHELDETVESSQNTSTSAANNNAINIIATNMKKHNLDNLLPTLITLKKKLHASPLESSVERLLFKVYSDFEKKHLLSLLNEYPELEKDMECYQRRVRGRSTSENDDDDEAIGSSPPTTPTICHDKDSPVDVSRRTSLRGVSSPSPLPSTSGVSSCTSGRLSSSNCSRISSPYDKLMKNVSVRLVRLSPARLSLCSSFSTSTPKAARDQNPGTSYSPSTYVRRVKKPPDELRPSLDRSPPRKSSRRSNV</sequence>
<dbReference type="GO" id="GO:0042393">
    <property type="term" value="F:histone binding"/>
    <property type="evidence" value="ECO:0007669"/>
    <property type="project" value="TreeGrafter"/>
</dbReference>
<dbReference type="GO" id="GO:0007076">
    <property type="term" value="P:mitotic chromosome condensation"/>
    <property type="evidence" value="ECO:0007669"/>
    <property type="project" value="InterPro"/>
</dbReference>
<dbReference type="GO" id="GO:0000779">
    <property type="term" value="C:condensed chromosome, centromeric region"/>
    <property type="evidence" value="ECO:0007669"/>
    <property type="project" value="TreeGrafter"/>
</dbReference>
<reference evidence="10" key="1">
    <citation type="submission" date="2025-08" db="UniProtKB">
        <authorList>
            <consortium name="RefSeq"/>
        </authorList>
    </citation>
    <scope>IDENTIFICATION</scope>
</reference>
<feature type="compositionally biased region" description="Basic and acidic residues" evidence="7">
    <location>
        <begin position="1058"/>
        <end position="1069"/>
    </location>
</feature>
<dbReference type="RefSeq" id="XP_014472886.1">
    <property type="nucleotide sequence ID" value="XM_014617400.1"/>
</dbReference>
<feature type="region of interest" description="Disordered" evidence="7">
    <location>
        <begin position="1162"/>
        <end position="1233"/>
    </location>
</feature>
<feature type="region of interest" description="Disordered" evidence="7">
    <location>
        <begin position="1261"/>
        <end position="1312"/>
    </location>
</feature>
<evidence type="ECO:0000259" key="8">
    <source>
        <dbReference type="Pfam" id="PF12717"/>
    </source>
</evidence>
<evidence type="ECO:0000313" key="9">
    <source>
        <dbReference type="Proteomes" id="UP000515204"/>
    </source>
</evidence>
<keyword evidence="4" id="KW-0226">DNA condensation</keyword>
<dbReference type="InterPro" id="IPR026971">
    <property type="entry name" value="CND1/NCAPD3"/>
</dbReference>
<evidence type="ECO:0000256" key="4">
    <source>
        <dbReference type="ARBA" id="ARBA00023067"/>
    </source>
</evidence>
<keyword evidence="5" id="KW-0539">Nucleus</keyword>